<sequence length="509" mass="55640">MSSAVLQELENKRSQLMLGGGVARIEKQHSRGRLTARERLDVLLDRDSFQEYGVFVEHRAVNFGMDTTKVAGDGVVAGSGTVYGQKVCVYSQDFTTFGGSLSEMNAKKICHVFDTAAKAGVPVIGINDSGGARIQEGVDSLAGYGEIFQRNVDMSGVVPQISVIMGSCAGGAVYSPALTDFTFMIKGSCMFVTGPDVIKKVTFEDVTQEELGGASVHARKTGVADLAFNDEIDALVQVRRFLSFLPPNNRSSPKFRVTSDPVNRESPSLNTLVPQNSNVPYDMYELIVKVCDEGYFFEIKPDYAKNVIVGFGRIGGHAVGIVANQPMHLAGCLDIDSSRKAARFVRFCDAFNIPIVTLIDVPGFLPGVFQEYSGIICHGAKLLYAYAEATVPKISVIVRKAYGGAYIVMNSRHLRGDINYAWPSAEVAVMGAEGAVGIIFRREQDQERLKQLILEYNSKVVNPYVAASRGYIDDVVVPSSTRERIHAALSLLRDKKVDRVWRKHDNLPL</sequence>
<dbReference type="InterPro" id="IPR034733">
    <property type="entry name" value="AcCoA_carboxyl_beta"/>
</dbReference>
<dbReference type="SUPFAM" id="SSF52096">
    <property type="entry name" value="ClpP/crotonase"/>
    <property type="match status" value="2"/>
</dbReference>
<feature type="domain" description="CoA carboxyltransferase C-terminal" evidence="4">
    <location>
        <begin position="261"/>
        <end position="503"/>
    </location>
</feature>
<dbReference type="AlphaFoldDB" id="A0A858PY05"/>
<protein>
    <recommendedName>
        <fullName evidence="2">Propionyl-CoA carboxylase beta chain</fullName>
    </recommendedName>
</protein>
<gene>
    <name evidence="5" type="primary">pccB</name>
    <name evidence="5" type="ORF">ANPL_01745</name>
</gene>
<dbReference type="FunFam" id="3.90.226.10:FF:000016">
    <property type="entry name" value="Propionyl-CoA carboxylase, beta subunit"/>
    <property type="match status" value="1"/>
</dbReference>
<dbReference type="Gene3D" id="3.90.226.10">
    <property type="entry name" value="2-enoyl-CoA Hydratase, Chain A, domain 1"/>
    <property type="match status" value="2"/>
</dbReference>
<comment type="similarity">
    <text evidence="1">Belongs to the AccD/PCCB family.</text>
</comment>
<evidence type="ECO:0000256" key="1">
    <source>
        <dbReference type="ARBA" id="ARBA00006102"/>
    </source>
</evidence>
<proteinExistence type="inferred from homology"/>
<accession>A0A858PY05</accession>
<name>A0A858PY05_9RICK</name>
<dbReference type="InterPro" id="IPR029045">
    <property type="entry name" value="ClpP/crotonase-like_dom_sf"/>
</dbReference>
<feature type="domain" description="CoA carboxyltransferase N-terminal" evidence="3">
    <location>
        <begin position="2"/>
        <end position="257"/>
    </location>
</feature>
<dbReference type="PROSITE" id="PS50980">
    <property type="entry name" value="COA_CT_NTER"/>
    <property type="match status" value="1"/>
</dbReference>
<dbReference type="PROSITE" id="PS50989">
    <property type="entry name" value="COA_CT_CTER"/>
    <property type="match status" value="1"/>
</dbReference>
<keyword evidence="6" id="KW-1185">Reference proteome</keyword>
<evidence type="ECO:0000313" key="5">
    <source>
        <dbReference type="EMBL" id="QJC27452.1"/>
    </source>
</evidence>
<organism evidence="5 6">
    <name type="scientific">Anaplasma platys</name>
    <dbReference type="NCBI Taxonomy" id="949"/>
    <lineage>
        <taxon>Bacteria</taxon>
        <taxon>Pseudomonadati</taxon>
        <taxon>Pseudomonadota</taxon>
        <taxon>Alphaproteobacteria</taxon>
        <taxon>Rickettsiales</taxon>
        <taxon>Anaplasmataceae</taxon>
        <taxon>Anaplasma</taxon>
    </lineage>
</organism>
<dbReference type="GO" id="GO:0009317">
    <property type="term" value="C:acetyl-CoA carboxylase complex"/>
    <property type="evidence" value="ECO:0007669"/>
    <property type="project" value="UniProtKB-ARBA"/>
</dbReference>
<dbReference type="Pfam" id="PF01039">
    <property type="entry name" value="Carboxyl_trans"/>
    <property type="match status" value="1"/>
</dbReference>
<dbReference type="Proteomes" id="UP000500930">
    <property type="component" value="Chromosome"/>
</dbReference>
<dbReference type="EMBL" id="CP046391">
    <property type="protein sequence ID" value="QJC27452.1"/>
    <property type="molecule type" value="Genomic_DNA"/>
</dbReference>
<dbReference type="FunFam" id="3.90.226.10:FF:000017">
    <property type="entry name" value="Propionyl-CoA carboxylase subunit beta 5"/>
    <property type="match status" value="1"/>
</dbReference>
<dbReference type="GO" id="GO:0015977">
    <property type="term" value="P:carbon fixation"/>
    <property type="evidence" value="ECO:0007669"/>
    <property type="project" value="UniProtKB-ARBA"/>
</dbReference>
<dbReference type="GO" id="GO:0004658">
    <property type="term" value="F:propionyl-CoA carboxylase activity"/>
    <property type="evidence" value="ECO:0007669"/>
    <property type="project" value="UniProtKB-ARBA"/>
</dbReference>
<dbReference type="RefSeq" id="WP_169193090.1">
    <property type="nucleotide sequence ID" value="NZ_CP046391.1"/>
</dbReference>
<dbReference type="PANTHER" id="PTHR43842:SF4">
    <property type="match status" value="1"/>
</dbReference>
<dbReference type="GO" id="GO:0003989">
    <property type="term" value="F:acetyl-CoA carboxylase activity"/>
    <property type="evidence" value="ECO:0007669"/>
    <property type="project" value="UniProtKB-ARBA"/>
</dbReference>
<evidence type="ECO:0000259" key="4">
    <source>
        <dbReference type="PROSITE" id="PS50989"/>
    </source>
</evidence>
<dbReference type="InterPro" id="IPR011762">
    <property type="entry name" value="COA_CT_N"/>
</dbReference>
<dbReference type="InterPro" id="IPR051047">
    <property type="entry name" value="AccD/PCCB"/>
</dbReference>
<evidence type="ECO:0000256" key="2">
    <source>
        <dbReference type="ARBA" id="ARBA00074538"/>
    </source>
</evidence>
<dbReference type="KEGG" id="aplt:ANPL_01745"/>
<dbReference type="PANTHER" id="PTHR43842">
    <property type="entry name" value="PROPIONYL-COA CARBOXYLASE BETA CHAIN"/>
    <property type="match status" value="1"/>
</dbReference>
<evidence type="ECO:0000313" key="6">
    <source>
        <dbReference type="Proteomes" id="UP000500930"/>
    </source>
</evidence>
<dbReference type="InterPro" id="IPR011763">
    <property type="entry name" value="COA_CT_C"/>
</dbReference>
<reference evidence="5 6" key="1">
    <citation type="journal article" date="2020" name="Pathogens">
        <title>First Whole Genome Sequence of Anaplasma platys, an Obligate Intracellular Rickettsial Pathogen of Dogs.</title>
        <authorList>
            <person name="Llanes A."/>
            <person name="Rajeev S."/>
        </authorList>
    </citation>
    <scope>NUCLEOTIDE SEQUENCE [LARGE SCALE GENOMIC DNA]</scope>
    <source>
        <strain evidence="5 6">S3</strain>
    </source>
</reference>
<evidence type="ECO:0000259" key="3">
    <source>
        <dbReference type="PROSITE" id="PS50980"/>
    </source>
</evidence>